<dbReference type="Proteomes" id="UP000297245">
    <property type="component" value="Unassembled WGS sequence"/>
</dbReference>
<reference evidence="1 2" key="1">
    <citation type="journal article" date="2019" name="Nat. Ecol. Evol.">
        <title>Megaphylogeny resolves global patterns of mushroom evolution.</title>
        <authorList>
            <person name="Varga T."/>
            <person name="Krizsan K."/>
            <person name="Foldi C."/>
            <person name="Dima B."/>
            <person name="Sanchez-Garcia M."/>
            <person name="Sanchez-Ramirez S."/>
            <person name="Szollosi G.J."/>
            <person name="Szarkandi J.G."/>
            <person name="Papp V."/>
            <person name="Albert L."/>
            <person name="Andreopoulos W."/>
            <person name="Angelini C."/>
            <person name="Antonin V."/>
            <person name="Barry K.W."/>
            <person name="Bougher N.L."/>
            <person name="Buchanan P."/>
            <person name="Buyck B."/>
            <person name="Bense V."/>
            <person name="Catcheside P."/>
            <person name="Chovatia M."/>
            <person name="Cooper J."/>
            <person name="Damon W."/>
            <person name="Desjardin D."/>
            <person name="Finy P."/>
            <person name="Geml J."/>
            <person name="Haridas S."/>
            <person name="Hughes K."/>
            <person name="Justo A."/>
            <person name="Karasinski D."/>
            <person name="Kautmanova I."/>
            <person name="Kiss B."/>
            <person name="Kocsube S."/>
            <person name="Kotiranta H."/>
            <person name="LaButti K.M."/>
            <person name="Lechner B.E."/>
            <person name="Liimatainen K."/>
            <person name="Lipzen A."/>
            <person name="Lukacs Z."/>
            <person name="Mihaltcheva S."/>
            <person name="Morgado L.N."/>
            <person name="Niskanen T."/>
            <person name="Noordeloos M.E."/>
            <person name="Ohm R.A."/>
            <person name="Ortiz-Santana B."/>
            <person name="Ovrebo C."/>
            <person name="Racz N."/>
            <person name="Riley R."/>
            <person name="Savchenko A."/>
            <person name="Shiryaev A."/>
            <person name="Soop K."/>
            <person name="Spirin V."/>
            <person name="Szebenyi C."/>
            <person name="Tomsovsky M."/>
            <person name="Tulloss R.E."/>
            <person name="Uehling J."/>
            <person name="Grigoriev I.V."/>
            <person name="Vagvolgyi C."/>
            <person name="Papp T."/>
            <person name="Martin F.M."/>
            <person name="Miettinen O."/>
            <person name="Hibbett D.S."/>
            <person name="Nagy L.G."/>
        </authorList>
    </citation>
    <scope>NUCLEOTIDE SEQUENCE [LARGE SCALE GENOMIC DNA]</scope>
    <source>
        <strain evidence="1 2">CBS 962.96</strain>
    </source>
</reference>
<gene>
    <name evidence="1" type="ORF">K435DRAFT_773272</name>
</gene>
<evidence type="ECO:0000313" key="2">
    <source>
        <dbReference type="Proteomes" id="UP000297245"/>
    </source>
</evidence>
<keyword evidence="2" id="KW-1185">Reference proteome</keyword>
<organism evidence="1 2">
    <name type="scientific">Dendrothele bispora (strain CBS 962.96)</name>
    <dbReference type="NCBI Taxonomy" id="1314807"/>
    <lineage>
        <taxon>Eukaryota</taxon>
        <taxon>Fungi</taxon>
        <taxon>Dikarya</taxon>
        <taxon>Basidiomycota</taxon>
        <taxon>Agaricomycotina</taxon>
        <taxon>Agaricomycetes</taxon>
        <taxon>Agaricomycetidae</taxon>
        <taxon>Agaricales</taxon>
        <taxon>Agaricales incertae sedis</taxon>
        <taxon>Dendrothele</taxon>
    </lineage>
</organism>
<dbReference type="EMBL" id="ML179042">
    <property type="protein sequence ID" value="THV06615.1"/>
    <property type="molecule type" value="Genomic_DNA"/>
</dbReference>
<protein>
    <submittedName>
        <fullName evidence="1">Uncharacterized protein</fullName>
    </submittedName>
</protein>
<sequence>MPSSSPDEGSKLSGLHRRIAKHRSRLRFLRHSNSRYAASSSCSDRLTSLTQSAEPYPCLKDLANIVTDLCANVNVSIG</sequence>
<evidence type="ECO:0000313" key="1">
    <source>
        <dbReference type="EMBL" id="THV06615.1"/>
    </source>
</evidence>
<accession>A0A4S8MU48</accession>
<dbReference type="AlphaFoldDB" id="A0A4S8MU48"/>
<name>A0A4S8MU48_DENBC</name>
<proteinExistence type="predicted"/>